<comment type="caution">
    <text evidence="2">The sequence shown here is derived from an EMBL/GenBank/DDBJ whole genome shotgun (WGS) entry which is preliminary data.</text>
</comment>
<evidence type="ECO:0000313" key="3">
    <source>
        <dbReference type="Proteomes" id="UP000598217"/>
    </source>
</evidence>
<accession>A0ABR9HCY2</accession>
<dbReference type="RefSeq" id="WP_191268116.1">
    <property type="nucleotide sequence ID" value="NZ_BMXJ01000002.1"/>
</dbReference>
<protein>
    <submittedName>
        <fullName evidence="2">Uncharacterized protein</fullName>
    </submittedName>
</protein>
<dbReference type="EMBL" id="JADBDY010000001">
    <property type="protein sequence ID" value="MBE1456886.1"/>
    <property type="molecule type" value="Genomic_DNA"/>
</dbReference>
<gene>
    <name evidence="2" type="ORF">H4W79_001100</name>
</gene>
<evidence type="ECO:0000256" key="1">
    <source>
        <dbReference type="SAM" id="SignalP"/>
    </source>
</evidence>
<reference evidence="2 3" key="1">
    <citation type="submission" date="2020-10" db="EMBL/GenBank/DDBJ databases">
        <title>Sequencing the genomes of 1000 actinobacteria strains.</title>
        <authorList>
            <person name="Klenk H.-P."/>
        </authorList>
    </citation>
    <scope>NUCLEOTIDE SEQUENCE [LARGE SCALE GENOMIC DNA]</scope>
    <source>
        <strain evidence="2 3">DSM 45157</strain>
    </source>
</reference>
<proteinExistence type="predicted"/>
<organism evidence="2 3">
    <name type="scientific">Nocardiopsis terrae</name>
    <dbReference type="NCBI Taxonomy" id="372655"/>
    <lineage>
        <taxon>Bacteria</taxon>
        <taxon>Bacillati</taxon>
        <taxon>Actinomycetota</taxon>
        <taxon>Actinomycetes</taxon>
        <taxon>Streptosporangiales</taxon>
        <taxon>Nocardiopsidaceae</taxon>
        <taxon>Nocardiopsis</taxon>
    </lineage>
</organism>
<evidence type="ECO:0000313" key="2">
    <source>
        <dbReference type="EMBL" id="MBE1456886.1"/>
    </source>
</evidence>
<feature type="chain" id="PRO_5045916603" evidence="1">
    <location>
        <begin position="30"/>
        <end position="127"/>
    </location>
</feature>
<name>A0ABR9HCY2_9ACTN</name>
<dbReference type="Proteomes" id="UP000598217">
    <property type="component" value="Unassembled WGS sequence"/>
</dbReference>
<keyword evidence="3" id="KW-1185">Reference proteome</keyword>
<sequence>MKIIKGLSVAGAAGALVLSGFFGSGTAFASTSSATSGTTSVETAAVERRSFSCEWESGNLNFSWDNGITSTRIYYNNHCSDVRYVTVQIHQVNGGERTVCWRVPTGKSSKLFSKGAGESVHTITRHC</sequence>
<feature type="signal peptide" evidence="1">
    <location>
        <begin position="1"/>
        <end position="29"/>
    </location>
</feature>
<keyword evidence="1" id="KW-0732">Signal</keyword>